<dbReference type="InterPro" id="IPR041443">
    <property type="entry name" value="Exop_C"/>
</dbReference>
<gene>
    <name evidence="3" type="ORF">MFU01_21060</name>
    <name evidence="4" type="ORF">SAMN05443572_104305</name>
</gene>
<sequence length="214" mass="23199">MKRTLGVMLLMLGACRPDPGESDYENHQPSTQGDAGPNPEEEFLPGPFPFQQGQRRLFVGFYEGGRSEEIIINDVDSHIYLYEGTVSIESSTTRVEGKLSDRVVHAGKAWLGFGIHWDTPHSLDGWKTLHVSLFSSDPGFAAVKIGMNDAEGFQVDATKYGYANDGQWHHLAIPLADFAAGGVSLAAVQAPFVLLSGAGPSGNTLLLDNLYFTN</sequence>
<evidence type="ECO:0000259" key="2">
    <source>
        <dbReference type="Pfam" id="PF18559"/>
    </source>
</evidence>
<dbReference type="EMBL" id="FOIB01000004">
    <property type="protein sequence ID" value="SEU00523.1"/>
    <property type="molecule type" value="Genomic_DNA"/>
</dbReference>
<protein>
    <recommendedName>
        <fullName evidence="2">ExoP galactose-binding-like domain-containing protein</fullName>
    </recommendedName>
</protein>
<comment type="caution">
    <text evidence="3">The sequence shown here is derived from an EMBL/GenBank/DDBJ whole genome shotgun (WGS) entry which is preliminary data.</text>
</comment>
<dbReference type="SUPFAM" id="SSF49785">
    <property type="entry name" value="Galactose-binding domain-like"/>
    <property type="match status" value="1"/>
</dbReference>
<keyword evidence="5" id="KW-1185">Reference proteome</keyword>
<dbReference type="Proteomes" id="UP000183760">
    <property type="component" value="Unassembled WGS sequence"/>
</dbReference>
<dbReference type="Proteomes" id="UP000321514">
    <property type="component" value="Unassembled WGS sequence"/>
</dbReference>
<organism evidence="3 6">
    <name type="scientific">Myxococcus fulvus</name>
    <dbReference type="NCBI Taxonomy" id="33"/>
    <lineage>
        <taxon>Bacteria</taxon>
        <taxon>Pseudomonadati</taxon>
        <taxon>Myxococcota</taxon>
        <taxon>Myxococcia</taxon>
        <taxon>Myxococcales</taxon>
        <taxon>Cystobacterineae</taxon>
        <taxon>Myxococcaceae</taxon>
        <taxon>Myxococcus</taxon>
    </lineage>
</organism>
<name>A0A511SYW4_MYXFU</name>
<evidence type="ECO:0000256" key="1">
    <source>
        <dbReference type="SAM" id="MobiDB-lite"/>
    </source>
</evidence>
<dbReference type="Pfam" id="PF18559">
    <property type="entry name" value="Exop_C"/>
    <property type="match status" value="1"/>
</dbReference>
<dbReference type="InterPro" id="IPR008979">
    <property type="entry name" value="Galactose-bd-like_sf"/>
</dbReference>
<dbReference type="AlphaFoldDB" id="A0A511SYW4"/>
<evidence type="ECO:0000313" key="5">
    <source>
        <dbReference type="Proteomes" id="UP000183760"/>
    </source>
</evidence>
<reference evidence="3 6" key="2">
    <citation type="submission" date="2019-07" db="EMBL/GenBank/DDBJ databases">
        <title>Whole genome shotgun sequence of Myxococcus fulvus NBRC 100333.</title>
        <authorList>
            <person name="Hosoyama A."/>
            <person name="Uohara A."/>
            <person name="Ohji S."/>
            <person name="Ichikawa N."/>
        </authorList>
    </citation>
    <scope>NUCLEOTIDE SEQUENCE [LARGE SCALE GENOMIC DNA]</scope>
    <source>
        <strain evidence="3 6">NBRC 100333</strain>
    </source>
</reference>
<dbReference type="Gene3D" id="2.60.120.430">
    <property type="entry name" value="Galactose-binding lectin"/>
    <property type="match status" value="1"/>
</dbReference>
<dbReference type="PROSITE" id="PS51257">
    <property type="entry name" value="PROKAR_LIPOPROTEIN"/>
    <property type="match status" value="1"/>
</dbReference>
<feature type="region of interest" description="Disordered" evidence="1">
    <location>
        <begin position="18"/>
        <end position="46"/>
    </location>
</feature>
<evidence type="ECO:0000313" key="3">
    <source>
        <dbReference type="EMBL" id="GEN07069.1"/>
    </source>
</evidence>
<accession>A0A511SYW4</accession>
<dbReference type="RefSeq" id="WP_046716377.1">
    <property type="nucleotide sequence ID" value="NZ_BJXR01000020.1"/>
</dbReference>
<feature type="domain" description="ExoP galactose-binding-like" evidence="2">
    <location>
        <begin position="139"/>
        <end position="198"/>
    </location>
</feature>
<dbReference type="OrthoDB" id="5381604at2"/>
<reference evidence="4 5" key="1">
    <citation type="submission" date="2016-10" db="EMBL/GenBank/DDBJ databases">
        <authorList>
            <person name="Varghese N."/>
            <person name="Submissions S."/>
        </authorList>
    </citation>
    <scope>NUCLEOTIDE SEQUENCE [LARGE SCALE GENOMIC DNA]</scope>
    <source>
        <strain evidence="4 5">DSM 16525</strain>
    </source>
</reference>
<evidence type="ECO:0000313" key="6">
    <source>
        <dbReference type="Proteomes" id="UP000321514"/>
    </source>
</evidence>
<proteinExistence type="predicted"/>
<dbReference type="EMBL" id="BJXR01000020">
    <property type="protein sequence ID" value="GEN07069.1"/>
    <property type="molecule type" value="Genomic_DNA"/>
</dbReference>
<evidence type="ECO:0000313" key="4">
    <source>
        <dbReference type="EMBL" id="SEU00523.1"/>
    </source>
</evidence>
<dbReference type="STRING" id="1334629.MFUL124B02_37945"/>